<dbReference type="Proteomes" id="UP000065511">
    <property type="component" value="Chromosome"/>
</dbReference>
<evidence type="ECO:0000313" key="4">
    <source>
        <dbReference type="EMBL" id="ALS00159.1"/>
    </source>
</evidence>
<dbReference type="AlphaFoldDB" id="A0A0S3K772"/>
<reference evidence="4 6" key="2">
    <citation type="submission" date="2015-12" db="EMBL/GenBank/DDBJ databases">
        <authorList>
            <person name="Lauer A."/>
            <person name="Humrighouse B."/>
            <person name="Loparev V."/>
            <person name="Shewmaker P.L."/>
            <person name="Whitney A.M."/>
            <person name="McLaughlin R.W."/>
        </authorList>
    </citation>
    <scope>NUCLEOTIDE SEQUENCE [LARGE SCALE GENOMIC DNA]</scope>
    <source>
        <strain evidence="4 6">LMG 23085</strain>
    </source>
</reference>
<dbReference type="RefSeq" id="WP_071879151.1">
    <property type="nucleotide sequence ID" value="NZ_JXLC01000033.1"/>
</dbReference>
<dbReference type="EMBL" id="CP013614">
    <property type="protein sequence ID" value="ALS00159.1"/>
    <property type="molecule type" value="Genomic_DNA"/>
</dbReference>
<proteinExistence type="predicted"/>
<evidence type="ECO:0000259" key="3">
    <source>
        <dbReference type="Pfam" id="PF16729"/>
    </source>
</evidence>
<dbReference type="Pfam" id="PF16729">
    <property type="entry name" value="DUF5067"/>
    <property type="match status" value="1"/>
</dbReference>
<name>A0A0S3K772_9ENTE</name>
<feature type="domain" description="DUF5067" evidence="3">
    <location>
        <begin position="56"/>
        <end position="168"/>
    </location>
</feature>
<keyword evidence="6" id="KW-1185">Reference proteome</keyword>
<dbReference type="InterPro" id="IPR031989">
    <property type="entry name" value="DUF5067"/>
</dbReference>
<feature type="compositionally biased region" description="Basic and acidic residues" evidence="2">
    <location>
        <begin position="26"/>
        <end position="35"/>
    </location>
</feature>
<evidence type="ECO:0000313" key="6">
    <source>
        <dbReference type="Proteomes" id="UP000065511"/>
    </source>
</evidence>
<gene>
    <name evidence="4" type="ORF">ATZ33_01825</name>
    <name evidence="5" type="ORF">RV15_GL002426</name>
</gene>
<feature type="compositionally biased region" description="Basic and acidic residues" evidence="2">
    <location>
        <begin position="45"/>
        <end position="60"/>
    </location>
</feature>
<evidence type="ECO:0000313" key="7">
    <source>
        <dbReference type="Proteomes" id="UP000183039"/>
    </source>
</evidence>
<keyword evidence="1" id="KW-0732">Signal</keyword>
<dbReference type="OrthoDB" id="2157701at2"/>
<protein>
    <recommendedName>
        <fullName evidence="3">DUF5067 domain-containing protein</fullName>
    </recommendedName>
</protein>
<evidence type="ECO:0000313" key="5">
    <source>
        <dbReference type="EMBL" id="OJG86241.1"/>
    </source>
</evidence>
<reference evidence="5 7" key="1">
    <citation type="submission" date="2014-12" db="EMBL/GenBank/DDBJ databases">
        <title>Draft genome sequences of 29 type strains of Enterococci.</title>
        <authorList>
            <person name="Zhong Z."/>
            <person name="Sun Z."/>
            <person name="Liu W."/>
            <person name="Zhang W."/>
            <person name="Zhang H."/>
        </authorList>
    </citation>
    <scope>NUCLEOTIDE SEQUENCE [LARGE SCALE GENOMIC DNA]</scope>
    <source>
        <strain evidence="5 7">DSM 22801</strain>
    </source>
</reference>
<dbReference type="Proteomes" id="UP000183039">
    <property type="component" value="Unassembled WGS sequence"/>
</dbReference>
<accession>A0A0S3K772</accession>
<sequence>MSMKKIVLIGVGILVVGGVLANMGSDSKEEAKSKNEISTSKVAKPKKETTTSKVVTKQEVDTPVETDNGDLGEYHVVIKELTFAKDYNGADVGVIDYEFTNNSDKNAMFLTSISTKAFQNGIALESAIMMESGYVDSMTEIQPGVTLNLKVPYKLADMTAPISVEATKLFSDKVKLTKEFVLQ</sequence>
<evidence type="ECO:0000256" key="2">
    <source>
        <dbReference type="SAM" id="MobiDB-lite"/>
    </source>
</evidence>
<organism evidence="5 7">
    <name type="scientific">Enterococcus silesiacus</name>
    <dbReference type="NCBI Taxonomy" id="332949"/>
    <lineage>
        <taxon>Bacteria</taxon>
        <taxon>Bacillati</taxon>
        <taxon>Bacillota</taxon>
        <taxon>Bacilli</taxon>
        <taxon>Lactobacillales</taxon>
        <taxon>Enterococcaceae</taxon>
        <taxon>Enterococcus</taxon>
    </lineage>
</organism>
<dbReference type="EMBL" id="JXLC01000033">
    <property type="protein sequence ID" value="OJG86241.1"/>
    <property type="molecule type" value="Genomic_DNA"/>
</dbReference>
<dbReference type="KEGG" id="ess:ATZ33_01825"/>
<dbReference type="InterPro" id="IPR029050">
    <property type="entry name" value="Immunoprotect_excell_Ig-like"/>
</dbReference>
<feature type="region of interest" description="Disordered" evidence="2">
    <location>
        <begin position="25"/>
        <end position="66"/>
    </location>
</feature>
<evidence type="ECO:0000256" key="1">
    <source>
        <dbReference type="ARBA" id="ARBA00022729"/>
    </source>
</evidence>
<dbReference type="Gene3D" id="2.60.40.1240">
    <property type="match status" value="1"/>
</dbReference>